<dbReference type="Gene3D" id="3.40.1740.10">
    <property type="entry name" value="VC0467-like"/>
    <property type="match status" value="1"/>
</dbReference>
<evidence type="ECO:0000256" key="1">
    <source>
        <dbReference type="ARBA" id="ARBA00009600"/>
    </source>
</evidence>
<dbReference type="Pfam" id="PF02622">
    <property type="entry name" value="DUF179"/>
    <property type="match status" value="1"/>
</dbReference>
<evidence type="ECO:0000313" key="4">
    <source>
        <dbReference type="Proteomes" id="UP000229757"/>
    </source>
</evidence>
<evidence type="ECO:0000313" key="3">
    <source>
        <dbReference type="EMBL" id="ATX76219.1"/>
    </source>
</evidence>
<dbReference type="HAMAP" id="MF_00758">
    <property type="entry name" value="UPF0301"/>
    <property type="match status" value="1"/>
</dbReference>
<dbReference type="InterPro" id="IPR003774">
    <property type="entry name" value="AlgH-like"/>
</dbReference>
<dbReference type="PANTHER" id="PTHR30327:SF1">
    <property type="entry name" value="UPF0301 PROTEIN YQGE"/>
    <property type="match status" value="1"/>
</dbReference>
<dbReference type="RefSeq" id="WP_100258706.1">
    <property type="nucleotide sequence ID" value="NZ_CP011797.1"/>
</dbReference>
<dbReference type="SUPFAM" id="SSF143456">
    <property type="entry name" value="VC0467-like"/>
    <property type="match status" value="1"/>
</dbReference>
<dbReference type="AlphaFoldDB" id="A0A2K8KQA6"/>
<reference evidence="3 4" key="1">
    <citation type="journal article" date="2017" name="Environ. Microbiol.">
        <title>Genomic and physiological analyses of 'Reinekea forsetii' reveal a versatile opportunistic lifestyle during spring algae blooms.</title>
        <authorList>
            <person name="Avci B."/>
            <person name="Hahnke R.L."/>
            <person name="Chafee M."/>
            <person name="Fischer T."/>
            <person name="Gruber-Vodicka H."/>
            <person name="Tegetmeyer H.E."/>
            <person name="Harder J."/>
            <person name="Fuchs B.M."/>
            <person name="Amann R.I."/>
            <person name="Teeling H."/>
        </authorList>
    </citation>
    <scope>NUCLEOTIDE SEQUENCE [LARGE SCALE GENOMIC DNA]</scope>
    <source>
        <strain evidence="3 4">Hel1_31_D35</strain>
    </source>
</reference>
<dbReference type="PANTHER" id="PTHR30327">
    <property type="entry name" value="UNCHARACTERIZED PROTEIN YQGE"/>
    <property type="match status" value="1"/>
</dbReference>
<protein>
    <recommendedName>
        <fullName evidence="2">UPF0301 protein REIFOR_01066</fullName>
    </recommendedName>
</protein>
<dbReference type="EMBL" id="CP011797">
    <property type="protein sequence ID" value="ATX76219.1"/>
    <property type="molecule type" value="Genomic_DNA"/>
</dbReference>
<name>A0A2K8KQA6_9GAMM</name>
<dbReference type="NCBIfam" id="NF001266">
    <property type="entry name" value="PRK00228.1-1"/>
    <property type="match status" value="1"/>
</dbReference>
<comment type="similarity">
    <text evidence="1 2">Belongs to the UPF0301 (AlgH) family.</text>
</comment>
<dbReference type="OrthoDB" id="9807486at2"/>
<dbReference type="GO" id="GO:0005829">
    <property type="term" value="C:cytosol"/>
    <property type="evidence" value="ECO:0007669"/>
    <property type="project" value="TreeGrafter"/>
</dbReference>
<proteinExistence type="inferred from homology"/>
<dbReference type="Proteomes" id="UP000229757">
    <property type="component" value="Chromosome"/>
</dbReference>
<accession>A0A2K8KQA6</accession>
<dbReference type="KEGG" id="rfo:REIFOR_01066"/>
<gene>
    <name evidence="3" type="ORF">REIFOR_01066</name>
</gene>
<organism evidence="3 4">
    <name type="scientific">Reinekea forsetii</name>
    <dbReference type="NCBI Taxonomy" id="1336806"/>
    <lineage>
        <taxon>Bacteria</taxon>
        <taxon>Pseudomonadati</taxon>
        <taxon>Pseudomonadota</taxon>
        <taxon>Gammaproteobacteria</taxon>
        <taxon>Oceanospirillales</taxon>
        <taxon>Saccharospirillaceae</taxon>
        <taxon>Reinekea</taxon>
    </lineage>
</organism>
<sequence>MNLSHHFLIAMPSMADPEFAGTVSYILQHDAQGAMGVIINRPSSYRLAEICESASISPVDALTGEHGVHLGGPVSSEQGFVLHRLSERVWQGSVDNGNLGLTTSTDILQALAQGEGPSDYIFCLGYSGWSEGQLEEELKQNAWLTVAADNDIIFAAEDASKYQRALTLLGIDIAALSGHGGQA</sequence>
<keyword evidence="4" id="KW-1185">Reference proteome</keyword>
<evidence type="ECO:0000256" key="2">
    <source>
        <dbReference type="HAMAP-Rule" id="MF_00758"/>
    </source>
</evidence>